<dbReference type="Proteomes" id="UP001062846">
    <property type="component" value="Chromosome 10"/>
</dbReference>
<evidence type="ECO:0000313" key="1">
    <source>
        <dbReference type="EMBL" id="KAI8535925.1"/>
    </source>
</evidence>
<reference evidence="1" key="1">
    <citation type="submission" date="2022-02" db="EMBL/GenBank/DDBJ databases">
        <title>Plant Genome Project.</title>
        <authorList>
            <person name="Zhang R.-G."/>
        </authorList>
    </citation>
    <scope>NUCLEOTIDE SEQUENCE</scope>
    <source>
        <strain evidence="1">AT1</strain>
    </source>
</reference>
<gene>
    <name evidence="1" type="ORF">RHMOL_Rhmol10G0213500</name>
</gene>
<sequence length="403" mass="46058">MTSSSADCLSSPVNDEERPAIYEAIQTAVSHSVHSHTVDEQSSKRKANQSEVWDHFQKLEKVEGQKQKAVCNHCGQIFICDSNSNGTSSMKTHIKLICRQYEFSQFNLNKNPGKRQKTLAFESVNGGGTDTVPKLTAVSFSVEACRKALAEMIILDELPFRFVEGQSFKRFIYVVQPKWENPPAFERLEDEDNLSLNVGVREDEIGVESVDNKLEGEVHGGLIDIMNFEKQHERGQGKGRGKHVTHGTPSSDDWNVVEMYIEVLKVFYILTEKFLGSLYVTCNTFFKEIMTMKTAFVKLENSDNPKLKVLASGMNKKYDKYWGKFDKINSLLLYANVLDPRYKFVYVRWSLNKHYEKSVVEKKVIEIQEGMLKLFNWYEKKSVEHGKTQNVGESSKSAKNSKE</sequence>
<dbReference type="EMBL" id="CM046397">
    <property type="protein sequence ID" value="KAI8535925.1"/>
    <property type="molecule type" value="Genomic_DNA"/>
</dbReference>
<evidence type="ECO:0000313" key="2">
    <source>
        <dbReference type="Proteomes" id="UP001062846"/>
    </source>
</evidence>
<organism evidence="1 2">
    <name type="scientific">Rhododendron molle</name>
    <name type="common">Chinese azalea</name>
    <name type="synonym">Azalea mollis</name>
    <dbReference type="NCBI Taxonomy" id="49168"/>
    <lineage>
        <taxon>Eukaryota</taxon>
        <taxon>Viridiplantae</taxon>
        <taxon>Streptophyta</taxon>
        <taxon>Embryophyta</taxon>
        <taxon>Tracheophyta</taxon>
        <taxon>Spermatophyta</taxon>
        <taxon>Magnoliopsida</taxon>
        <taxon>eudicotyledons</taxon>
        <taxon>Gunneridae</taxon>
        <taxon>Pentapetalae</taxon>
        <taxon>asterids</taxon>
        <taxon>Ericales</taxon>
        <taxon>Ericaceae</taxon>
        <taxon>Ericoideae</taxon>
        <taxon>Rhodoreae</taxon>
        <taxon>Rhododendron</taxon>
    </lineage>
</organism>
<accession>A0ACC0M4R2</accession>
<protein>
    <submittedName>
        <fullName evidence="1">Uncharacterized protein</fullName>
    </submittedName>
</protein>
<keyword evidence="2" id="KW-1185">Reference proteome</keyword>
<name>A0ACC0M4R2_RHOML</name>
<comment type="caution">
    <text evidence="1">The sequence shown here is derived from an EMBL/GenBank/DDBJ whole genome shotgun (WGS) entry which is preliminary data.</text>
</comment>
<proteinExistence type="predicted"/>